<keyword evidence="1" id="KW-0251">Elongation factor</keyword>
<accession>A0ACC2SSZ9</accession>
<gene>
    <name evidence="1" type="primary">eef1g_5</name>
    <name evidence="1" type="ORF">DSO57_1021071</name>
</gene>
<protein>
    <submittedName>
        <fullName evidence="1">Elongation factor 1-gamma</fullName>
    </submittedName>
</protein>
<organism evidence="1 2">
    <name type="scientific">Entomophthora muscae</name>
    <dbReference type="NCBI Taxonomy" id="34485"/>
    <lineage>
        <taxon>Eukaryota</taxon>
        <taxon>Fungi</taxon>
        <taxon>Fungi incertae sedis</taxon>
        <taxon>Zoopagomycota</taxon>
        <taxon>Entomophthoromycotina</taxon>
        <taxon>Entomophthoromycetes</taxon>
        <taxon>Entomophthorales</taxon>
        <taxon>Entomophthoraceae</taxon>
        <taxon>Entomophthora</taxon>
    </lineage>
</organism>
<dbReference type="Proteomes" id="UP001165960">
    <property type="component" value="Unassembled WGS sequence"/>
</dbReference>
<comment type="caution">
    <text evidence="1">The sequence shown here is derived from an EMBL/GenBank/DDBJ whole genome shotgun (WGS) entry which is preliminary data.</text>
</comment>
<sequence>MSAGRLYGSKGNPRVQKVQITAKLSSIEIDFDENFEMGKHNKTPEYLAKFPLGQVPAFEAKDGLCLTESAGLAFYVANLKENNPLLGKNKHELGKIYQYSFFAETQLSPQAATIVYPAFGYMPYNEETERLGYQKLEGTLAYLNKEVEGKKYLVGDSITLADIMIGSNLEMLYAYVLVEEHRNKHPHLTNYFKHYRQMTEVTDASGPMRLADKPLKVEAKK</sequence>
<evidence type="ECO:0000313" key="1">
    <source>
        <dbReference type="EMBL" id="KAJ9065301.1"/>
    </source>
</evidence>
<reference evidence="1" key="1">
    <citation type="submission" date="2022-04" db="EMBL/GenBank/DDBJ databases">
        <title>Genome of the entomopathogenic fungus Entomophthora muscae.</title>
        <authorList>
            <person name="Elya C."/>
            <person name="Lovett B.R."/>
            <person name="Lee E."/>
            <person name="Macias A.M."/>
            <person name="Hajek A.E."/>
            <person name="De Bivort B.L."/>
            <person name="Kasson M.T."/>
            <person name="De Fine Licht H.H."/>
            <person name="Stajich J.E."/>
        </authorList>
    </citation>
    <scope>NUCLEOTIDE SEQUENCE</scope>
    <source>
        <strain evidence="1">Berkeley</strain>
    </source>
</reference>
<name>A0ACC2SSZ9_9FUNG</name>
<dbReference type="EMBL" id="QTSX02004361">
    <property type="protein sequence ID" value="KAJ9065301.1"/>
    <property type="molecule type" value="Genomic_DNA"/>
</dbReference>
<keyword evidence="1" id="KW-0648">Protein biosynthesis</keyword>
<keyword evidence="2" id="KW-1185">Reference proteome</keyword>
<proteinExistence type="predicted"/>
<evidence type="ECO:0000313" key="2">
    <source>
        <dbReference type="Proteomes" id="UP001165960"/>
    </source>
</evidence>